<proteinExistence type="predicted"/>
<protein>
    <submittedName>
        <fullName evidence="2">Uncharacterized protein</fullName>
    </submittedName>
</protein>
<organism evidence="2 3">
    <name type="scientific">Scophthalmus maximus</name>
    <name type="common">Turbot</name>
    <name type="synonym">Psetta maxima</name>
    <dbReference type="NCBI Taxonomy" id="52904"/>
    <lineage>
        <taxon>Eukaryota</taxon>
        <taxon>Metazoa</taxon>
        <taxon>Chordata</taxon>
        <taxon>Craniata</taxon>
        <taxon>Vertebrata</taxon>
        <taxon>Euteleostomi</taxon>
        <taxon>Actinopterygii</taxon>
        <taxon>Neopterygii</taxon>
        <taxon>Teleostei</taxon>
        <taxon>Neoteleostei</taxon>
        <taxon>Acanthomorphata</taxon>
        <taxon>Carangaria</taxon>
        <taxon>Pleuronectiformes</taxon>
        <taxon>Pleuronectoidei</taxon>
        <taxon>Scophthalmidae</taxon>
        <taxon>Scophthalmus</taxon>
    </lineage>
</organism>
<comment type="caution">
    <text evidence="2">The sequence shown here is derived from an EMBL/GenBank/DDBJ whole genome shotgun (WGS) entry which is preliminary data.</text>
</comment>
<evidence type="ECO:0000313" key="2">
    <source>
        <dbReference type="EMBL" id="KAF0023750.1"/>
    </source>
</evidence>
<feature type="compositionally biased region" description="Low complexity" evidence="1">
    <location>
        <begin position="35"/>
        <end position="54"/>
    </location>
</feature>
<dbReference type="AlphaFoldDB" id="A0A6A4RWQ7"/>
<feature type="compositionally biased region" description="Basic and acidic residues" evidence="1">
    <location>
        <begin position="229"/>
        <end position="244"/>
    </location>
</feature>
<feature type="region of interest" description="Disordered" evidence="1">
    <location>
        <begin position="1"/>
        <end position="126"/>
    </location>
</feature>
<name>A0A6A4RWQ7_SCOMX</name>
<evidence type="ECO:0000313" key="3">
    <source>
        <dbReference type="Proteomes" id="UP000438429"/>
    </source>
</evidence>
<feature type="region of interest" description="Disordered" evidence="1">
    <location>
        <begin position="188"/>
        <end position="257"/>
    </location>
</feature>
<reference evidence="2 3" key="1">
    <citation type="submission" date="2019-06" db="EMBL/GenBank/DDBJ databases">
        <title>Draft genomes of female and male turbot (Scophthalmus maximus).</title>
        <authorList>
            <person name="Xu H."/>
            <person name="Xu X.-W."/>
            <person name="Shao C."/>
            <person name="Chen S."/>
        </authorList>
    </citation>
    <scope>NUCLEOTIDE SEQUENCE [LARGE SCALE GENOMIC DNA]</scope>
    <source>
        <strain evidence="2">Ysfricsl-2016a</strain>
        <tissue evidence="2">Blood</tissue>
    </source>
</reference>
<gene>
    <name evidence="2" type="ORF">F2P81_024380</name>
</gene>
<sequence length="339" mass="37151">MGRGPQVWLEELIDPSSNHSSPSQPPSSPSPPSSSPGGSSSSSSKGTVCSWSSGVTGLLRSSIEKQRQEAFQTRLRGERGWGELAARPCGGHRGRVHPRAEQGGGSGHSTLHARPESGGPCQGRGKLQCPLQEKIEAKLKFSQFLDEVTSNVLDRNRLRAFGRPVSPRSSTATRADLPEEKVHVVTEGSPGLAGSMAQQQASLLEQKKPREEQIPPDLTQTTYLETDIDTARANDEQQDPEVKADPPPQLDTDGENVIPPPPQFCQGFEMRRPFPESYFPRYPCRSASMPRGINMVPDEEMNNIDAISNDASMTITRMQHVNCEYRLLCEVNSLIKRTD</sequence>
<dbReference type="EMBL" id="VEVO01000022">
    <property type="protein sequence ID" value="KAF0023750.1"/>
    <property type="molecule type" value="Genomic_DNA"/>
</dbReference>
<feature type="compositionally biased region" description="Pro residues" evidence="1">
    <location>
        <begin position="23"/>
        <end position="34"/>
    </location>
</feature>
<evidence type="ECO:0000256" key="1">
    <source>
        <dbReference type="SAM" id="MobiDB-lite"/>
    </source>
</evidence>
<dbReference type="Proteomes" id="UP000438429">
    <property type="component" value="Unassembled WGS sequence"/>
</dbReference>
<accession>A0A6A4RWQ7</accession>